<comment type="pathway">
    <text evidence="1 13">Amino-acid biosynthesis; L-lysine biosynthesis via DAP pathway; (S)-tetrahydrodipicolinate from L-aspartate: step 1/4.</text>
</comment>
<keyword evidence="5 13" id="KW-0028">Amino-acid biosynthesis</keyword>
<keyword evidence="16" id="KW-1185">Reference proteome</keyword>
<dbReference type="SUPFAM" id="SSF55021">
    <property type="entry name" value="ACT-like"/>
    <property type="match status" value="2"/>
</dbReference>
<evidence type="ECO:0000256" key="13">
    <source>
        <dbReference type="RuleBase" id="RU004249"/>
    </source>
</evidence>
<evidence type="ECO:0000259" key="14">
    <source>
        <dbReference type="Pfam" id="PF00696"/>
    </source>
</evidence>
<evidence type="ECO:0000256" key="3">
    <source>
        <dbReference type="ARBA" id="ARBA00005139"/>
    </source>
</evidence>
<evidence type="ECO:0000256" key="10">
    <source>
        <dbReference type="ARBA" id="ARBA00023154"/>
    </source>
</evidence>
<evidence type="ECO:0000256" key="1">
    <source>
        <dbReference type="ARBA" id="ARBA00004766"/>
    </source>
</evidence>
<accession>A0ABX9KHA6</accession>
<comment type="pathway">
    <text evidence="2 13">Amino-acid biosynthesis; L-methionine biosynthesis via de novo pathway; L-homoserine from L-aspartate: step 1/3.</text>
</comment>
<dbReference type="NCBIfam" id="TIGR00657">
    <property type="entry name" value="asp_kinases"/>
    <property type="match status" value="1"/>
</dbReference>
<keyword evidence="9" id="KW-0067">ATP-binding</keyword>
<dbReference type="InterPro" id="IPR001048">
    <property type="entry name" value="Asp/Glu/Uridylate_kinase"/>
</dbReference>
<gene>
    <name evidence="15" type="ORF">DYH56_07015</name>
</gene>
<dbReference type="RefSeq" id="WP_114642160.1">
    <property type="nucleotide sequence ID" value="NZ_JAACIO010000011.1"/>
</dbReference>
<keyword evidence="8 12" id="KW-0418">Kinase</keyword>
<keyword evidence="7" id="KW-0547">Nucleotide-binding</keyword>
<dbReference type="PROSITE" id="PS00324">
    <property type="entry name" value="ASPARTOKINASE"/>
    <property type="match status" value="1"/>
</dbReference>
<dbReference type="InterPro" id="IPR036393">
    <property type="entry name" value="AceGlu_kinase-like_sf"/>
</dbReference>
<evidence type="ECO:0000256" key="8">
    <source>
        <dbReference type="ARBA" id="ARBA00022777"/>
    </source>
</evidence>
<keyword evidence="6 12" id="KW-0808">Transferase</keyword>
<dbReference type="GO" id="GO:0004072">
    <property type="term" value="F:aspartate kinase activity"/>
    <property type="evidence" value="ECO:0007669"/>
    <property type="project" value="UniProtKB-EC"/>
</dbReference>
<dbReference type="NCBIfam" id="NF005154">
    <property type="entry name" value="PRK06635.1-2"/>
    <property type="match status" value="1"/>
</dbReference>
<evidence type="ECO:0000256" key="9">
    <source>
        <dbReference type="ARBA" id="ARBA00022840"/>
    </source>
</evidence>
<evidence type="ECO:0000256" key="5">
    <source>
        <dbReference type="ARBA" id="ARBA00022605"/>
    </source>
</evidence>
<dbReference type="EC" id="2.7.2.4" evidence="12"/>
<name>A0ABX9KHA6_9FUSO</name>
<evidence type="ECO:0000256" key="7">
    <source>
        <dbReference type="ARBA" id="ARBA00022741"/>
    </source>
</evidence>
<evidence type="ECO:0000256" key="6">
    <source>
        <dbReference type="ARBA" id="ARBA00022679"/>
    </source>
</evidence>
<reference evidence="15 16" key="1">
    <citation type="submission" date="2018-08" db="EMBL/GenBank/DDBJ databases">
        <title>Draft genome sequence of Psychrilyobacter sp. strain SD5 isolated from Black Sea water.</title>
        <authorList>
            <person name="Yadav S."/>
            <person name="Villanueva L."/>
            <person name="Damste J.S.S."/>
        </authorList>
    </citation>
    <scope>NUCLEOTIDE SEQUENCE [LARGE SCALE GENOMIC DNA]</scope>
    <source>
        <strain evidence="15 16">SD5</strain>
    </source>
</reference>
<keyword evidence="10" id="KW-0457">Lysine biosynthesis</keyword>
<dbReference type="NCBIfam" id="NF005155">
    <property type="entry name" value="PRK06635.1-4"/>
    <property type="match status" value="1"/>
</dbReference>
<dbReference type="InterPro" id="IPR005260">
    <property type="entry name" value="Asp_kin_monofn"/>
</dbReference>
<evidence type="ECO:0000313" key="16">
    <source>
        <dbReference type="Proteomes" id="UP000263486"/>
    </source>
</evidence>
<comment type="catalytic activity">
    <reaction evidence="11 12">
        <text>L-aspartate + ATP = 4-phospho-L-aspartate + ADP</text>
        <dbReference type="Rhea" id="RHEA:23776"/>
        <dbReference type="ChEBI" id="CHEBI:29991"/>
        <dbReference type="ChEBI" id="CHEBI:30616"/>
        <dbReference type="ChEBI" id="CHEBI:57535"/>
        <dbReference type="ChEBI" id="CHEBI:456216"/>
        <dbReference type="EC" id="2.7.2.4"/>
    </reaction>
</comment>
<dbReference type="CDD" id="cd04246">
    <property type="entry name" value="AAK_AK-DapG-like"/>
    <property type="match status" value="1"/>
</dbReference>
<feature type="domain" description="Aspartate/glutamate/uridylate kinase" evidence="14">
    <location>
        <begin position="1"/>
        <end position="228"/>
    </location>
</feature>
<proteinExistence type="inferred from homology"/>
<dbReference type="Proteomes" id="UP000263486">
    <property type="component" value="Unassembled WGS sequence"/>
</dbReference>
<evidence type="ECO:0000256" key="12">
    <source>
        <dbReference type="RuleBase" id="RU003448"/>
    </source>
</evidence>
<dbReference type="InterPro" id="IPR045865">
    <property type="entry name" value="ACT-like_dom_sf"/>
</dbReference>
<comment type="caution">
    <text evidence="15">The sequence shown here is derived from an EMBL/GenBank/DDBJ whole genome shotgun (WGS) entry which is preliminary data.</text>
</comment>
<dbReference type="Pfam" id="PF00696">
    <property type="entry name" value="AA_kinase"/>
    <property type="match status" value="1"/>
</dbReference>
<dbReference type="EMBL" id="QUAJ01000010">
    <property type="protein sequence ID" value="REI41412.1"/>
    <property type="molecule type" value="Genomic_DNA"/>
</dbReference>
<dbReference type="PIRSF" id="PIRSF000726">
    <property type="entry name" value="Asp_kin"/>
    <property type="match status" value="1"/>
</dbReference>
<evidence type="ECO:0000256" key="2">
    <source>
        <dbReference type="ARBA" id="ARBA00004986"/>
    </source>
</evidence>
<dbReference type="InterPro" id="IPR018042">
    <property type="entry name" value="Aspartate_kinase_CS"/>
</dbReference>
<comment type="similarity">
    <text evidence="4 12">Belongs to the aspartokinase family.</text>
</comment>
<dbReference type="InterPro" id="IPR001341">
    <property type="entry name" value="Asp_kinase"/>
</dbReference>
<dbReference type="Gene3D" id="3.40.1160.10">
    <property type="entry name" value="Acetylglutamate kinase-like"/>
    <property type="match status" value="1"/>
</dbReference>
<organism evidence="15 16">
    <name type="scientific">Psychrilyobacter piezotolerans</name>
    <dbReference type="NCBI Taxonomy" id="2293438"/>
    <lineage>
        <taxon>Bacteria</taxon>
        <taxon>Fusobacteriati</taxon>
        <taxon>Fusobacteriota</taxon>
        <taxon>Fusobacteriia</taxon>
        <taxon>Fusobacteriales</taxon>
        <taxon>Fusobacteriaceae</taxon>
        <taxon>Psychrilyobacter</taxon>
    </lineage>
</organism>
<dbReference type="PANTHER" id="PTHR21499:SF3">
    <property type="entry name" value="ASPARTOKINASE"/>
    <property type="match status" value="1"/>
</dbReference>
<dbReference type="SUPFAM" id="SSF53633">
    <property type="entry name" value="Carbamate kinase-like"/>
    <property type="match status" value="1"/>
</dbReference>
<evidence type="ECO:0000256" key="4">
    <source>
        <dbReference type="ARBA" id="ARBA00010122"/>
    </source>
</evidence>
<sequence>MIVVQKFGGTSLKGSERLREVAKWVVKNKNEGNKMVVIVSAPGGMTDSLINEAKEMNTNPKGRELDMLLSVGEQISAALLAMGIEELGEKAVSFNASQLQLKTNGEHNNAKILNISPEKILENLNNDYIVIVTGFQGVDDEGNITTLGRGGSDTSAVAIGAAVNANKIEIYTDVDGVYTSDPRIIKNAKKIKNISFDEMIEMADKGSKVLHCRSVELASKYEIPIHLRSAFSWREGTWIKKEKTMENSVVRGISNINNLANLKINFKNMDELVDRLEENNINVKLFQQLENSKFSILTEKEDALRFYKVLKKDGYSLEINDDLGMISVIGLGIASNNIPRKLTKILNSNEINIDSISSNQTSVSYVISQNNLNNANAIFHRELFE</sequence>
<dbReference type="PANTHER" id="PTHR21499">
    <property type="entry name" value="ASPARTATE KINASE"/>
    <property type="match status" value="1"/>
</dbReference>
<dbReference type="Gene3D" id="3.30.70.260">
    <property type="match status" value="2"/>
</dbReference>
<evidence type="ECO:0000256" key="11">
    <source>
        <dbReference type="ARBA" id="ARBA00047872"/>
    </source>
</evidence>
<comment type="pathway">
    <text evidence="3 13">Amino-acid biosynthesis; L-threonine biosynthesis; L-threonine from L-aspartate: step 1/5.</text>
</comment>
<protein>
    <recommendedName>
        <fullName evidence="12">Aspartokinase</fullName>
        <ecNumber evidence="12">2.7.2.4</ecNumber>
    </recommendedName>
</protein>
<evidence type="ECO:0000313" key="15">
    <source>
        <dbReference type="EMBL" id="REI41412.1"/>
    </source>
</evidence>